<protein>
    <submittedName>
        <fullName evidence="2">Uncharacterized protein</fullName>
    </submittedName>
</protein>
<name>A0A0E0BW49_9ORYZ</name>
<evidence type="ECO:0000256" key="1">
    <source>
        <dbReference type="SAM" id="MobiDB-lite"/>
    </source>
</evidence>
<reference evidence="2" key="2">
    <citation type="submission" date="2018-05" db="EMBL/GenBank/DDBJ databases">
        <title>OmerRS3 (Oryza meridionalis Reference Sequence Version 3).</title>
        <authorList>
            <person name="Zhang J."/>
            <person name="Kudrna D."/>
            <person name="Lee S."/>
            <person name="Talag J."/>
            <person name="Welchert J."/>
            <person name="Wing R.A."/>
        </authorList>
    </citation>
    <scope>NUCLEOTIDE SEQUENCE [LARGE SCALE GENOMIC DNA]</scope>
    <source>
        <strain evidence="2">cv. OR44</strain>
    </source>
</reference>
<reference evidence="2" key="1">
    <citation type="submission" date="2015-04" db="UniProtKB">
        <authorList>
            <consortium name="EnsemblPlants"/>
        </authorList>
    </citation>
    <scope>IDENTIFICATION</scope>
</reference>
<proteinExistence type="predicted"/>
<keyword evidence="3" id="KW-1185">Reference proteome</keyword>
<dbReference type="Proteomes" id="UP000008021">
    <property type="component" value="Chromosome 1"/>
</dbReference>
<dbReference type="Gramene" id="OMERI01G00630.2">
    <property type="protein sequence ID" value="OMERI01G00630.2"/>
    <property type="gene ID" value="OMERI01G00630"/>
</dbReference>
<feature type="region of interest" description="Disordered" evidence="1">
    <location>
        <begin position="41"/>
        <end position="80"/>
    </location>
</feature>
<dbReference type="AlphaFoldDB" id="A0A0E0BW49"/>
<evidence type="ECO:0000313" key="2">
    <source>
        <dbReference type="EnsemblPlants" id="OMERI01G00630.2"/>
    </source>
</evidence>
<evidence type="ECO:0000313" key="3">
    <source>
        <dbReference type="Proteomes" id="UP000008021"/>
    </source>
</evidence>
<sequence>MRSCDRPTMSEVIEMLEGGSDELQVPPRPFFCDDEQFPGVESYSMPSDLTAISEEHEDDDDESISHIMSHPDPAPPYNGT</sequence>
<organism evidence="2">
    <name type="scientific">Oryza meridionalis</name>
    <dbReference type="NCBI Taxonomy" id="40149"/>
    <lineage>
        <taxon>Eukaryota</taxon>
        <taxon>Viridiplantae</taxon>
        <taxon>Streptophyta</taxon>
        <taxon>Embryophyta</taxon>
        <taxon>Tracheophyta</taxon>
        <taxon>Spermatophyta</taxon>
        <taxon>Magnoliopsida</taxon>
        <taxon>Liliopsida</taxon>
        <taxon>Poales</taxon>
        <taxon>Poaceae</taxon>
        <taxon>BOP clade</taxon>
        <taxon>Oryzoideae</taxon>
        <taxon>Oryzeae</taxon>
        <taxon>Oryzinae</taxon>
        <taxon>Oryza</taxon>
    </lineage>
</organism>
<dbReference type="HOGENOM" id="CLU_2593811_0_0_1"/>
<accession>A0A0E0BW49</accession>
<dbReference type="EnsemblPlants" id="OMERI01G00630.2">
    <property type="protein sequence ID" value="OMERI01G00630.2"/>
    <property type="gene ID" value="OMERI01G00630"/>
</dbReference>